<protein>
    <submittedName>
        <fullName evidence="1">Uncharacterized protein</fullName>
    </submittedName>
</protein>
<dbReference type="EMBL" id="AGWX01000004">
    <property type="protein sequence ID" value="EKS36083.1"/>
    <property type="molecule type" value="Genomic_DNA"/>
</dbReference>
<proteinExistence type="predicted"/>
<evidence type="ECO:0000313" key="1">
    <source>
        <dbReference type="EMBL" id="EKS36083.1"/>
    </source>
</evidence>
<name>K8PCL0_9BRAD</name>
<keyword evidence="2" id="KW-1185">Reference proteome</keyword>
<comment type="caution">
    <text evidence="1">The sequence shown here is derived from an EMBL/GenBank/DDBJ whole genome shotgun (WGS) entry which is preliminary data.</text>
</comment>
<dbReference type="Proteomes" id="UP000001096">
    <property type="component" value="Unassembled WGS sequence"/>
</dbReference>
<evidence type="ECO:0000313" key="2">
    <source>
        <dbReference type="Proteomes" id="UP000001096"/>
    </source>
</evidence>
<dbReference type="RefSeq" id="WP_006021199.1">
    <property type="nucleotide sequence ID" value="NZ_KB375283.1"/>
</dbReference>
<dbReference type="PATRIC" id="fig|883078.3.peg.2573"/>
<sequence length="191" mass="21215">MKSQDVVILLKLVSLEHEERKGGGHPRLDVHREDPFSVRGLEASLGISKTEVNASINRSISSGLAVKDRNSGRPKPNRRNLCDFIVHGLKFVFPARPGAMTRGVPTAFAAPSLKSLLISAGEYIYVWPFAKGKAQGQSLEPLFKSVPEAVQKDERLYEYLALVDAIRIGNQRETGLAVERISERLLKNEQR</sequence>
<dbReference type="AlphaFoldDB" id="K8PCL0"/>
<accession>K8PCL0</accession>
<organism evidence="1 2">
    <name type="scientific">Afipia broomeae ATCC 49717</name>
    <dbReference type="NCBI Taxonomy" id="883078"/>
    <lineage>
        <taxon>Bacteria</taxon>
        <taxon>Pseudomonadati</taxon>
        <taxon>Pseudomonadota</taxon>
        <taxon>Alphaproteobacteria</taxon>
        <taxon>Hyphomicrobiales</taxon>
        <taxon>Nitrobacteraceae</taxon>
        <taxon>Afipia</taxon>
    </lineage>
</organism>
<dbReference type="eggNOG" id="ENOG502ZI89">
    <property type="taxonomic scope" value="Bacteria"/>
</dbReference>
<gene>
    <name evidence="1" type="ORF">HMPREF9695_02501</name>
</gene>
<reference evidence="1 2" key="1">
    <citation type="submission" date="2012-04" db="EMBL/GenBank/DDBJ databases">
        <title>The Genome Sequence of Afipia broomeae ATCC 49717.</title>
        <authorList>
            <consortium name="The Broad Institute Genome Sequencing Platform"/>
            <person name="Earl A."/>
            <person name="Ward D."/>
            <person name="Feldgarden M."/>
            <person name="Gevers D."/>
            <person name="Huys G."/>
            <person name="Walker B."/>
            <person name="Young S.K."/>
            <person name="Zeng Q."/>
            <person name="Gargeya S."/>
            <person name="Fitzgerald M."/>
            <person name="Haas B."/>
            <person name="Abouelleil A."/>
            <person name="Alvarado L."/>
            <person name="Arachchi H.M."/>
            <person name="Berlin A."/>
            <person name="Chapman S.B."/>
            <person name="Goldberg J."/>
            <person name="Griggs A."/>
            <person name="Gujja S."/>
            <person name="Hansen M."/>
            <person name="Howarth C."/>
            <person name="Imamovic A."/>
            <person name="Larimer J."/>
            <person name="McCowen C."/>
            <person name="Montmayeur A."/>
            <person name="Murphy C."/>
            <person name="Neiman D."/>
            <person name="Pearson M."/>
            <person name="Priest M."/>
            <person name="Roberts A."/>
            <person name="Saif S."/>
            <person name="Shea T."/>
            <person name="Sisk P."/>
            <person name="Sykes S."/>
            <person name="Wortman J."/>
            <person name="Nusbaum C."/>
            <person name="Birren B."/>
        </authorList>
    </citation>
    <scope>NUCLEOTIDE SEQUENCE [LARGE SCALE GENOMIC DNA]</scope>
    <source>
        <strain evidence="1 2">ATCC 49717</strain>
    </source>
</reference>
<dbReference type="HOGENOM" id="CLU_099442_0_0_5"/>